<feature type="compositionally biased region" description="Low complexity" evidence="9">
    <location>
        <begin position="448"/>
        <end position="463"/>
    </location>
</feature>
<evidence type="ECO:0000256" key="7">
    <source>
        <dbReference type="ARBA" id="ARBA00023315"/>
    </source>
</evidence>
<keyword evidence="12" id="KW-1185">Reference proteome</keyword>
<dbReference type="PANTHER" id="PTHR22883">
    <property type="entry name" value="ZINC FINGER DHHC DOMAIN CONTAINING PROTEIN"/>
    <property type="match status" value="1"/>
</dbReference>
<feature type="transmembrane region" description="Helical" evidence="8">
    <location>
        <begin position="222"/>
        <end position="248"/>
    </location>
</feature>
<dbReference type="AlphaFoldDB" id="A0ABD3BDD5"/>
<evidence type="ECO:0000256" key="3">
    <source>
        <dbReference type="ARBA" id="ARBA00022679"/>
    </source>
</evidence>
<gene>
    <name evidence="11" type="primary">PAT19_2</name>
    <name evidence="11" type="ORF">CASFOL_040973</name>
</gene>
<evidence type="ECO:0000313" key="12">
    <source>
        <dbReference type="Proteomes" id="UP001632038"/>
    </source>
</evidence>
<dbReference type="Proteomes" id="UP001632038">
    <property type="component" value="Unassembled WGS sequence"/>
</dbReference>
<name>A0ABD3BDD5_9LAMI</name>
<feature type="domain" description="Palmitoyltransferase DHHC" evidence="10">
    <location>
        <begin position="179"/>
        <end position="313"/>
    </location>
</feature>
<reference evidence="12" key="1">
    <citation type="journal article" date="2024" name="IScience">
        <title>Strigolactones Initiate the Formation of Haustorium-like Structures in Castilleja.</title>
        <authorList>
            <person name="Buerger M."/>
            <person name="Peterson D."/>
            <person name="Chory J."/>
        </authorList>
    </citation>
    <scope>NUCLEOTIDE SEQUENCE [LARGE SCALE GENOMIC DNA]</scope>
</reference>
<comment type="domain">
    <text evidence="8">The DHHC domain is required for palmitoyltransferase activity.</text>
</comment>
<dbReference type="InterPro" id="IPR001594">
    <property type="entry name" value="Palmitoyltrfase_DHHC"/>
</dbReference>
<evidence type="ECO:0000256" key="8">
    <source>
        <dbReference type="RuleBase" id="RU079119"/>
    </source>
</evidence>
<feature type="transmembrane region" description="Helical" evidence="8">
    <location>
        <begin position="44"/>
        <end position="62"/>
    </location>
</feature>
<sequence>MVRKHGWQLPAHTLQVVAITVFCLLVVAFYAFFAPFLGGRIWEYVLIGAYSPVALLVFILYVRSTAINPADPGIMFKFDPELMHEAKEKSIGPGTTRKFDKVSNGTHSCASSASRSSFAGANSSKKGSVESVKSNVEVISPRKSSIFPFFGVIFCGIFVHEDCRKQDEADDPEGTGEDALFCTLCNAEVRKFSKHCRSCDKCVDGFDHHCRWLNNCVGRKNYVTFISLMGISLVWLVVEAGVGIGVLIRCFVNKSHMEAEIVDKLGNGFTRAPFSTVVALCTAVSMLACVPLGELFFFHMILIRKGITTYEYVVAMRAISEAPEGASVDEELPNIMYSPSGSATTGFSGGSSLGLQYKGAWCTPPRVFVDYQEEVAPQLGPGMVPSTVDPDSATALSDKGKKGPKKGVKISAWKLAKLDSNEAMRAAAKARASSSVLRPLDNRRQLGSEISSSDNVSVLSSMSAETGPGNNRSPINDFRPPPLPNSFAPSQASRDELYETGTQSSFSSPSHTHESIKLSPLPQARPAVLSNNNNSGFDEKIMQLNNSNAQTSSLIRDVKRTSVVFDQEAGRYVSVPVSASEDRSKKMMGNQDNNNNKALQPVAKPAAKQMEKLMYTGESIFFGGPLLTGPMKDGLKSEGASGSRDEQDKLTISLPKESRFKRDAVSNQLPIFVPGNLDLNPPSGSGMK</sequence>
<dbReference type="EMBL" id="JAVIJP010000100">
    <property type="protein sequence ID" value="KAL3615312.1"/>
    <property type="molecule type" value="Genomic_DNA"/>
</dbReference>
<evidence type="ECO:0000256" key="6">
    <source>
        <dbReference type="ARBA" id="ARBA00023136"/>
    </source>
</evidence>
<keyword evidence="3 8" id="KW-0808">Transferase</keyword>
<dbReference type="Pfam" id="PF01529">
    <property type="entry name" value="DHHC"/>
    <property type="match status" value="1"/>
</dbReference>
<evidence type="ECO:0000256" key="1">
    <source>
        <dbReference type="ARBA" id="ARBA00004127"/>
    </source>
</evidence>
<evidence type="ECO:0000256" key="2">
    <source>
        <dbReference type="ARBA" id="ARBA00008574"/>
    </source>
</evidence>
<proteinExistence type="inferred from homology"/>
<evidence type="ECO:0000313" key="11">
    <source>
        <dbReference type="EMBL" id="KAL3615312.1"/>
    </source>
</evidence>
<comment type="caution">
    <text evidence="11">The sequence shown here is derived from an EMBL/GenBank/DDBJ whole genome shotgun (WGS) entry which is preliminary data.</text>
</comment>
<accession>A0ABD3BDD5</accession>
<comment type="subcellular location">
    <subcellularLocation>
        <location evidence="1">Endomembrane system</location>
        <topology evidence="1">Multi-pass membrane protein</topology>
    </subcellularLocation>
</comment>
<evidence type="ECO:0000256" key="9">
    <source>
        <dbReference type="SAM" id="MobiDB-lite"/>
    </source>
</evidence>
<keyword evidence="7 8" id="KW-0012">Acyltransferase</keyword>
<dbReference type="PROSITE" id="PS50216">
    <property type="entry name" value="DHHC"/>
    <property type="match status" value="1"/>
</dbReference>
<keyword evidence="6 8" id="KW-0472">Membrane</keyword>
<evidence type="ECO:0000259" key="10">
    <source>
        <dbReference type="Pfam" id="PF01529"/>
    </source>
</evidence>
<keyword evidence="4 8" id="KW-0812">Transmembrane</keyword>
<feature type="region of interest" description="Disordered" evidence="9">
    <location>
        <begin position="632"/>
        <end position="652"/>
    </location>
</feature>
<organism evidence="11 12">
    <name type="scientific">Castilleja foliolosa</name>
    <dbReference type="NCBI Taxonomy" id="1961234"/>
    <lineage>
        <taxon>Eukaryota</taxon>
        <taxon>Viridiplantae</taxon>
        <taxon>Streptophyta</taxon>
        <taxon>Embryophyta</taxon>
        <taxon>Tracheophyta</taxon>
        <taxon>Spermatophyta</taxon>
        <taxon>Magnoliopsida</taxon>
        <taxon>eudicotyledons</taxon>
        <taxon>Gunneridae</taxon>
        <taxon>Pentapetalae</taxon>
        <taxon>asterids</taxon>
        <taxon>lamiids</taxon>
        <taxon>Lamiales</taxon>
        <taxon>Orobanchaceae</taxon>
        <taxon>Pedicularideae</taxon>
        <taxon>Castillejinae</taxon>
        <taxon>Castilleja</taxon>
    </lineage>
</organism>
<feature type="region of interest" description="Disordered" evidence="9">
    <location>
        <begin position="445"/>
        <end position="534"/>
    </location>
</feature>
<comment type="similarity">
    <text evidence="2 8">Belongs to the DHHC palmitoyltransferase family.</text>
</comment>
<feature type="transmembrane region" description="Helical" evidence="8">
    <location>
        <begin position="274"/>
        <end position="298"/>
    </location>
</feature>
<feature type="transmembrane region" description="Helical" evidence="8">
    <location>
        <begin position="12"/>
        <end position="32"/>
    </location>
</feature>
<dbReference type="GO" id="GO:0019706">
    <property type="term" value="F:protein-cysteine S-palmitoyltransferase activity"/>
    <property type="evidence" value="ECO:0007669"/>
    <property type="project" value="UniProtKB-EC"/>
</dbReference>
<evidence type="ECO:0000256" key="5">
    <source>
        <dbReference type="ARBA" id="ARBA00022989"/>
    </source>
</evidence>
<evidence type="ECO:0000256" key="4">
    <source>
        <dbReference type="ARBA" id="ARBA00022692"/>
    </source>
</evidence>
<feature type="region of interest" description="Disordered" evidence="9">
    <location>
        <begin position="577"/>
        <end position="598"/>
    </location>
</feature>
<protein>
    <recommendedName>
        <fullName evidence="8">S-acyltransferase</fullName>
        <ecNumber evidence="8">2.3.1.225</ecNumber>
    </recommendedName>
    <alternativeName>
        <fullName evidence="8">Palmitoyltransferase</fullName>
    </alternativeName>
</protein>
<dbReference type="InterPro" id="IPR039859">
    <property type="entry name" value="PFA4/ZDH16/20/ERF2-like"/>
</dbReference>
<dbReference type="EC" id="2.3.1.225" evidence="8"/>
<feature type="region of interest" description="Disordered" evidence="9">
    <location>
        <begin position="380"/>
        <end position="406"/>
    </location>
</feature>
<dbReference type="PANTHER" id="PTHR22883:SF203">
    <property type="entry name" value="PALMITOYLTRANSFERASE"/>
    <property type="match status" value="1"/>
</dbReference>
<dbReference type="GO" id="GO:0012505">
    <property type="term" value="C:endomembrane system"/>
    <property type="evidence" value="ECO:0007669"/>
    <property type="project" value="UniProtKB-SubCell"/>
</dbReference>
<keyword evidence="5 8" id="KW-1133">Transmembrane helix</keyword>
<comment type="catalytic activity">
    <reaction evidence="8">
        <text>L-cysteinyl-[protein] + hexadecanoyl-CoA = S-hexadecanoyl-L-cysteinyl-[protein] + CoA</text>
        <dbReference type="Rhea" id="RHEA:36683"/>
        <dbReference type="Rhea" id="RHEA-COMP:10131"/>
        <dbReference type="Rhea" id="RHEA-COMP:11032"/>
        <dbReference type="ChEBI" id="CHEBI:29950"/>
        <dbReference type="ChEBI" id="CHEBI:57287"/>
        <dbReference type="ChEBI" id="CHEBI:57379"/>
        <dbReference type="ChEBI" id="CHEBI:74151"/>
        <dbReference type="EC" id="2.3.1.225"/>
    </reaction>
</comment>